<evidence type="ECO:0000259" key="3">
    <source>
        <dbReference type="SMART" id="SM00101"/>
    </source>
</evidence>
<organism evidence="4 5">
    <name type="scientific">Cryptosporidium muris (strain RN66)</name>
    <dbReference type="NCBI Taxonomy" id="441375"/>
    <lineage>
        <taxon>Eukaryota</taxon>
        <taxon>Sar</taxon>
        <taxon>Alveolata</taxon>
        <taxon>Apicomplexa</taxon>
        <taxon>Conoidasida</taxon>
        <taxon>Coccidia</taxon>
        <taxon>Eucoccidiorida</taxon>
        <taxon>Eimeriorina</taxon>
        <taxon>Cryptosporidiidae</taxon>
        <taxon>Cryptosporidium</taxon>
    </lineage>
</organism>
<sequence>MTISKAAYKAKLSDSIGNYEDVIQILTESSDFHDSSLRLLLVGSLRNRITSLRTSLRTIKSCKEKLDPSDLSKGLTSVINEICEELSKLIMDESEDVIRLIDDNILMYCNDHDKAFCNKLKGDLMRYRAEITTGSERSSNIKASVAFYEDSLQLARSCTEKYPIDPLYLGTILNYSILKCDLLNNPEGAITFINRALLAVKESNETLSPQSEQLIKILNDNISKWEQGSKNLFTSAFF</sequence>
<gene>
    <name evidence="4" type="ORF">CMU_029770</name>
</gene>
<dbReference type="InterPro" id="IPR023410">
    <property type="entry name" value="14-3-3_domain"/>
</dbReference>
<protein>
    <submittedName>
        <fullName evidence="4">14-3-3 family protein</fullName>
    </submittedName>
</protein>
<dbReference type="PIRSF" id="PIRSF000868">
    <property type="entry name" value="14-3-3"/>
    <property type="match status" value="1"/>
</dbReference>
<dbReference type="PRINTS" id="PR00305">
    <property type="entry name" value="1433ZETA"/>
</dbReference>
<dbReference type="CDD" id="cd08774">
    <property type="entry name" value="14-3-3"/>
    <property type="match status" value="1"/>
</dbReference>
<reference evidence="4" key="1">
    <citation type="submission" date="2008-06" db="EMBL/GenBank/DDBJ databases">
        <authorList>
            <person name="Lorenzi H."/>
            <person name="Inman J."/>
            <person name="Miller J."/>
            <person name="Schobel S."/>
            <person name="Amedeo P."/>
            <person name="Caler E.V."/>
            <person name="da Silva J."/>
        </authorList>
    </citation>
    <scope>NUCLEOTIDE SEQUENCE [LARGE SCALE GENOMIC DNA]</scope>
    <source>
        <strain evidence="4">RN66</strain>
    </source>
</reference>
<dbReference type="SUPFAM" id="SSF48445">
    <property type="entry name" value="14-3-3 protein"/>
    <property type="match status" value="1"/>
</dbReference>
<dbReference type="InterPro" id="IPR036815">
    <property type="entry name" value="14-3-3_dom_sf"/>
</dbReference>
<dbReference type="STRING" id="441375.B6AI61"/>
<dbReference type="OrthoDB" id="340699at2759"/>
<dbReference type="Gene3D" id="1.20.190.20">
    <property type="entry name" value="14-3-3 domain"/>
    <property type="match status" value="1"/>
</dbReference>
<feature type="domain" description="14-3-3" evidence="3">
    <location>
        <begin position="4"/>
        <end position="231"/>
    </location>
</feature>
<dbReference type="Pfam" id="PF00244">
    <property type="entry name" value="14-3-3"/>
    <property type="match status" value="1"/>
</dbReference>
<dbReference type="VEuPathDB" id="CryptoDB:CMU_029770"/>
<dbReference type="SMART" id="SM00101">
    <property type="entry name" value="14_3_3"/>
    <property type="match status" value="1"/>
</dbReference>
<evidence type="ECO:0000313" key="4">
    <source>
        <dbReference type="EMBL" id="EEA07902.1"/>
    </source>
</evidence>
<feature type="site" description="Interaction with phosphoserine on interacting protein" evidence="2">
    <location>
        <position position="53"/>
    </location>
</feature>
<evidence type="ECO:0000256" key="2">
    <source>
        <dbReference type="PIRSR" id="PIRSR000868-1"/>
    </source>
</evidence>
<dbReference type="OMA" id="GARAFCI"/>
<dbReference type="AlphaFoldDB" id="B6AI61"/>
<dbReference type="GeneID" id="6997263"/>
<dbReference type="PANTHER" id="PTHR18860">
    <property type="entry name" value="14-3-3 PROTEIN"/>
    <property type="match status" value="1"/>
</dbReference>
<accession>B6AI61</accession>
<dbReference type="Proteomes" id="UP000001460">
    <property type="component" value="Unassembled WGS sequence"/>
</dbReference>
<dbReference type="InterPro" id="IPR000308">
    <property type="entry name" value="14-3-3"/>
</dbReference>
<evidence type="ECO:0000313" key="5">
    <source>
        <dbReference type="Proteomes" id="UP000001460"/>
    </source>
</evidence>
<dbReference type="EMBL" id="DS989735">
    <property type="protein sequence ID" value="EEA07902.1"/>
    <property type="molecule type" value="Genomic_DNA"/>
</dbReference>
<comment type="similarity">
    <text evidence="1">Belongs to the 14-3-3 family.</text>
</comment>
<name>B6AI61_CRYMR</name>
<feature type="site" description="Interaction with phosphoserine on interacting protein" evidence="2">
    <location>
        <position position="126"/>
    </location>
</feature>
<keyword evidence="5" id="KW-1185">Reference proteome</keyword>
<proteinExistence type="inferred from homology"/>
<evidence type="ECO:0000256" key="1">
    <source>
        <dbReference type="ARBA" id="ARBA00006141"/>
    </source>
</evidence>
<dbReference type="eggNOG" id="KOG0841">
    <property type="taxonomic scope" value="Eukaryota"/>
</dbReference>
<dbReference type="RefSeq" id="XP_002142251.1">
    <property type="nucleotide sequence ID" value="XM_002142215.1"/>
</dbReference>